<dbReference type="InterPro" id="IPR003607">
    <property type="entry name" value="HD/PDEase_dom"/>
</dbReference>
<dbReference type="NCBIfam" id="TIGR00254">
    <property type="entry name" value="GGDEF"/>
    <property type="match status" value="1"/>
</dbReference>
<evidence type="ECO:0008006" key="6">
    <source>
        <dbReference type="Google" id="ProtNLM"/>
    </source>
</evidence>
<evidence type="ECO:0000259" key="3">
    <source>
        <dbReference type="PROSITE" id="PS51832"/>
    </source>
</evidence>
<dbReference type="SUPFAM" id="SSF109604">
    <property type="entry name" value="HD-domain/PDEase-like"/>
    <property type="match status" value="1"/>
</dbReference>
<gene>
    <name evidence="4" type="ORF">J21TS3_14470</name>
</gene>
<feature type="transmembrane region" description="Helical" evidence="1">
    <location>
        <begin position="115"/>
        <end position="135"/>
    </location>
</feature>
<dbReference type="Pfam" id="PF00990">
    <property type="entry name" value="GGDEF"/>
    <property type="match status" value="1"/>
</dbReference>
<proteinExistence type="predicted"/>
<dbReference type="InterPro" id="IPR043128">
    <property type="entry name" value="Rev_trsase/Diguanyl_cyclase"/>
</dbReference>
<protein>
    <recommendedName>
        <fullName evidence="6">Diguanylate cyclase</fullName>
    </recommendedName>
</protein>
<feature type="domain" description="HD-GYP" evidence="3">
    <location>
        <begin position="417"/>
        <end position="612"/>
    </location>
</feature>
<dbReference type="PROSITE" id="PS50887">
    <property type="entry name" value="GGDEF"/>
    <property type="match status" value="1"/>
</dbReference>
<keyword evidence="1" id="KW-0472">Membrane</keyword>
<dbReference type="InterPro" id="IPR037522">
    <property type="entry name" value="HD_GYP_dom"/>
</dbReference>
<evidence type="ECO:0000313" key="5">
    <source>
        <dbReference type="Proteomes" id="UP000680638"/>
    </source>
</evidence>
<feature type="transmembrane region" description="Helical" evidence="1">
    <location>
        <begin position="211"/>
        <end position="228"/>
    </location>
</feature>
<keyword evidence="1" id="KW-0812">Transmembrane</keyword>
<feature type="transmembrane region" description="Helical" evidence="1">
    <location>
        <begin position="45"/>
        <end position="65"/>
    </location>
</feature>
<evidence type="ECO:0000259" key="2">
    <source>
        <dbReference type="PROSITE" id="PS50887"/>
    </source>
</evidence>
<evidence type="ECO:0000256" key="1">
    <source>
        <dbReference type="SAM" id="Phobius"/>
    </source>
</evidence>
<dbReference type="Pfam" id="PF13487">
    <property type="entry name" value="HD_5"/>
    <property type="match status" value="1"/>
</dbReference>
<dbReference type="InterPro" id="IPR029787">
    <property type="entry name" value="Nucleotide_cyclase"/>
</dbReference>
<keyword evidence="5" id="KW-1185">Reference proteome</keyword>
<dbReference type="CDD" id="cd01949">
    <property type="entry name" value="GGDEF"/>
    <property type="match status" value="1"/>
</dbReference>
<feature type="domain" description="GGDEF" evidence="2">
    <location>
        <begin position="272"/>
        <end position="408"/>
    </location>
</feature>
<feature type="transmembrane region" description="Helical" evidence="1">
    <location>
        <begin position="12"/>
        <end position="33"/>
    </location>
</feature>
<comment type="caution">
    <text evidence="4">The sequence shown here is derived from an EMBL/GenBank/DDBJ whole genome shotgun (WGS) entry which is preliminary data.</text>
</comment>
<evidence type="ECO:0000313" key="4">
    <source>
        <dbReference type="EMBL" id="GIO66626.1"/>
    </source>
</evidence>
<reference evidence="4 5" key="1">
    <citation type="submission" date="2021-03" db="EMBL/GenBank/DDBJ databases">
        <title>Antimicrobial resistance genes in bacteria isolated from Japanese honey, and their potential for conferring macrolide and lincosamide resistance in the American foulbrood pathogen Paenibacillus larvae.</title>
        <authorList>
            <person name="Okamoto M."/>
            <person name="Kumagai M."/>
            <person name="Kanamori H."/>
            <person name="Takamatsu D."/>
        </authorList>
    </citation>
    <scope>NUCLEOTIDE SEQUENCE [LARGE SCALE GENOMIC DNA]</scope>
    <source>
        <strain evidence="4 5">J21TS3</strain>
    </source>
</reference>
<feature type="transmembrane region" description="Helical" evidence="1">
    <location>
        <begin position="77"/>
        <end position="103"/>
    </location>
</feature>
<dbReference type="Gene3D" id="3.30.70.270">
    <property type="match status" value="1"/>
</dbReference>
<keyword evidence="1" id="KW-1133">Transmembrane helix</keyword>
<dbReference type="Proteomes" id="UP000680638">
    <property type="component" value="Unassembled WGS sequence"/>
</dbReference>
<dbReference type="InterPro" id="IPR000160">
    <property type="entry name" value="GGDEF_dom"/>
</dbReference>
<sequence length="619" mass="69855">MVKKYPIMRSWFTANMNALLFCVLGTFLFGLQISRLSWDFASGQWAVPASMFAASLVLYFYTFQIPPEGNKQSMDSAVYLACLFIYGTPAALALLFLSSLLFALVERKVSGWKHFTNFSIYAIMISAAGAVFDGLGGRLGQLENRHLLSYVGALIIYFAVNVLCIGIYYYLTDRSRIGATVRGLLQESALVYTCILILSLVLTILIENNGVTGLVLFLGISIFLSHLFKKLFDMYLQLQERAIRDQRTGLFNHSYFESLLEDEIRQARSEGPPLSLVMIDIDDFKRYNDHFGHLEGDKLLGLLGSILKEEAEQANITASRYGGEEFTLLMPGFTEQEALVFVDRLRKKVNDTPFAGVEILPHACLSFSAGISGYHIDIHDKSMLVLQADQALYDAKKQGKNIAYIYGSSVPLEQEIEIAQDVRDIEQLLNLFLYKDINTFKHSKRVFRYAMDMSLLLKLDPSARRQFVLGALIHDIGKLEIPWEILNKKDKLTPEEWAAVRKHVNWGKEMAITSDKFKDLAPYIELHHERFDGTGYPHGYKGAEIPLLCRMLTIIDSFDAMTSERPYQPTKSVREAVEELRRCSGTQFDPELAGLFIGYIEEKGASVMDTGGEEHPTLG</sequence>
<dbReference type="SMART" id="SM00267">
    <property type="entry name" value="GGDEF"/>
    <property type="match status" value="1"/>
</dbReference>
<dbReference type="CDD" id="cd00077">
    <property type="entry name" value="HDc"/>
    <property type="match status" value="1"/>
</dbReference>
<dbReference type="RefSeq" id="WP_246536744.1">
    <property type="nucleotide sequence ID" value="NZ_BORW01000005.1"/>
</dbReference>
<dbReference type="PANTHER" id="PTHR43155">
    <property type="entry name" value="CYCLIC DI-GMP PHOSPHODIESTERASE PA4108-RELATED"/>
    <property type="match status" value="1"/>
</dbReference>
<organism evidence="4 5">
    <name type="scientific">Paenibacillus cookii</name>
    <dbReference type="NCBI Taxonomy" id="157839"/>
    <lineage>
        <taxon>Bacteria</taxon>
        <taxon>Bacillati</taxon>
        <taxon>Bacillota</taxon>
        <taxon>Bacilli</taxon>
        <taxon>Bacillales</taxon>
        <taxon>Paenibacillaceae</taxon>
        <taxon>Paenibacillus</taxon>
    </lineage>
</organism>
<dbReference type="PROSITE" id="PS51832">
    <property type="entry name" value="HD_GYP"/>
    <property type="match status" value="1"/>
</dbReference>
<feature type="transmembrane region" description="Helical" evidence="1">
    <location>
        <begin position="147"/>
        <end position="171"/>
    </location>
</feature>
<dbReference type="EMBL" id="BORW01000005">
    <property type="protein sequence ID" value="GIO66626.1"/>
    <property type="molecule type" value="Genomic_DNA"/>
</dbReference>
<accession>A0ABQ4LTL8</accession>
<dbReference type="Gene3D" id="1.10.3210.10">
    <property type="entry name" value="Hypothetical protein af1432"/>
    <property type="match status" value="1"/>
</dbReference>
<dbReference type="SMART" id="SM00471">
    <property type="entry name" value="HDc"/>
    <property type="match status" value="1"/>
</dbReference>
<dbReference type="SUPFAM" id="SSF55073">
    <property type="entry name" value="Nucleotide cyclase"/>
    <property type="match status" value="1"/>
</dbReference>
<name>A0ABQ4LTL8_9BACL</name>
<feature type="transmembrane region" description="Helical" evidence="1">
    <location>
        <begin position="183"/>
        <end position="205"/>
    </location>
</feature>